<organism evidence="1">
    <name type="scientific">Anguilla anguilla</name>
    <name type="common">European freshwater eel</name>
    <name type="synonym">Muraena anguilla</name>
    <dbReference type="NCBI Taxonomy" id="7936"/>
    <lineage>
        <taxon>Eukaryota</taxon>
        <taxon>Metazoa</taxon>
        <taxon>Chordata</taxon>
        <taxon>Craniata</taxon>
        <taxon>Vertebrata</taxon>
        <taxon>Euteleostomi</taxon>
        <taxon>Actinopterygii</taxon>
        <taxon>Neopterygii</taxon>
        <taxon>Teleostei</taxon>
        <taxon>Anguilliformes</taxon>
        <taxon>Anguillidae</taxon>
        <taxon>Anguilla</taxon>
    </lineage>
</organism>
<name>A0A0E9T8R0_ANGAN</name>
<proteinExistence type="predicted"/>
<dbReference type="EMBL" id="GBXM01037787">
    <property type="protein sequence ID" value="JAH70790.1"/>
    <property type="molecule type" value="Transcribed_RNA"/>
</dbReference>
<reference evidence="1" key="2">
    <citation type="journal article" date="2015" name="Fish Shellfish Immunol.">
        <title>Early steps in the European eel (Anguilla anguilla)-Vibrio vulnificus interaction in the gills: Role of the RtxA13 toxin.</title>
        <authorList>
            <person name="Callol A."/>
            <person name="Pajuelo D."/>
            <person name="Ebbesson L."/>
            <person name="Teles M."/>
            <person name="MacKenzie S."/>
            <person name="Amaro C."/>
        </authorList>
    </citation>
    <scope>NUCLEOTIDE SEQUENCE</scope>
</reference>
<protein>
    <submittedName>
        <fullName evidence="1">Uncharacterized protein</fullName>
    </submittedName>
</protein>
<dbReference type="EMBL" id="GBXM01058551">
    <property type="protein sequence ID" value="JAH50026.1"/>
    <property type="molecule type" value="Transcribed_RNA"/>
</dbReference>
<accession>A0A0E9T8R0</accession>
<dbReference type="AlphaFoldDB" id="A0A0E9T8R0"/>
<sequence length="26" mass="3057">MSRSLSLRVQYLYKGKKCLFCTSSKE</sequence>
<evidence type="ECO:0000313" key="1">
    <source>
        <dbReference type="EMBL" id="JAH50026.1"/>
    </source>
</evidence>
<reference evidence="1" key="1">
    <citation type="submission" date="2014-11" db="EMBL/GenBank/DDBJ databases">
        <authorList>
            <person name="Amaro Gonzalez C."/>
        </authorList>
    </citation>
    <scope>NUCLEOTIDE SEQUENCE</scope>
</reference>